<dbReference type="AlphaFoldDB" id="A0A149QTP7"/>
<dbReference type="GO" id="GO:0004497">
    <property type="term" value="F:monooxygenase activity"/>
    <property type="evidence" value="ECO:0007669"/>
    <property type="project" value="UniProtKB-KW"/>
</dbReference>
<evidence type="ECO:0000313" key="2">
    <source>
        <dbReference type="EMBL" id="KXV00682.1"/>
    </source>
</evidence>
<dbReference type="RefSeq" id="WP_062496608.1">
    <property type="nucleotide sequence ID" value="NZ_LHZB01000115.1"/>
</dbReference>
<dbReference type="SUPFAM" id="SSF54909">
    <property type="entry name" value="Dimeric alpha+beta barrel"/>
    <property type="match status" value="1"/>
</dbReference>
<dbReference type="Gene3D" id="3.30.70.100">
    <property type="match status" value="1"/>
</dbReference>
<keyword evidence="2" id="KW-0560">Oxidoreductase</keyword>
<sequence>MAKTLYATLRALPGKSEMLRDLLSKLAGDVRAEPGCERFMVYTLASDPEQFHVEETYRDDAAFAAHMATEHGKVFNRAITPLVEGGGSQVVFLEAVT</sequence>
<reference evidence="2 3" key="1">
    <citation type="submission" date="2015-06" db="EMBL/GenBank/DDBJ databases">
        <title>Improved classification and identification of acetic acid bacteria using matrix-assisted laser desorption/ionization time-of-flight mass spectrometry; Gluconobacter nephelii and Gluconobacter uchimurae are later heterotypic synonyms of Gluconobacter japonicus and Gluconobacter oxydans, respectively.</title>
        <authorList>
            <person name="Li L."/>
            <person name="Cleenwerck I."/>
            <person name="De Vuyst L."/>
            <person name="Vandamme P."/>
        </authorList>
    </citation>
    <scope>NUCLEOTIDE SEQUENCE [LARGE SCALE GENOMIC DNA]</scope>
    <source>
        <strain evidence="2 3">LMG 1764</strain>
    </source>
</reference>
<dbReference type="EMBL" id="LHZB01000115">
    <property type="protein sequence ID" value="KXV00682.1"/>
    <property type="molecule type" value="Genomic_DNA"/>
</dbReference>
<dbReference type="InterPro" id="IPR050744">
    <property type="entry name" value="AI-2_Isomerase_LsrG"/>
</dbReference>
<feature type="domain" description="ABM" evidence="1">
    <location>
        <begin position="3"/>
        <end position="92"/>
    </location>
</feature>
<evidence type="ECO:0000313" key="3">
    <source>
        <dbReference type="Proteomes" id="UP000075573"/>
    </source>
</evidence>
<dbReference type="GO" id="GO:0005829">
    <property type="term" value="C:cytosol"/>
    <property type="evidence" value="ECO:0007669"/>
    <property type="project" value="TreeGrafter"/>
</dbReference>
<comment type="caution">
    <text evidence="2">The sequence shown here is derived from an EMBL/GenBank/DDBJ whole genome shotgun (WGS) entry which is preliminary data.</text>
</comment>
<dbReference type="Proteomes" id="UP000075573">
    <property type="component" value="Unassembled WGS sequence"/>
</dbReference>
<dbReference type="PANTHER" id="PTHR33336:SF3">
    <property type="entry name" value="ABM DOMAIN-CONTAINING PROTEIN"/>
    <property type="match status" value="1"/>
</dbReference>
<protein>
    <submittedName>
        <fullName evidence="2">Antibiotic biosynthesis monooxygenase</fullName>
    </submittedName>
</protein>
<evidence type="ECO:0000259" key="1">
    <source>
        <dbReference type="PROSITE" id="PS51725"/>
    </source>
</evidence>
<dbReference type="InterPro" id="IPR011008">
    <property type="entry name" value="Dimeric_a/b-barrel"/>
</dbReference>
<keyword evidence="2" id="KW-0503">Monooxygenase</keyword>
<dbReference type="Pfam" id="PF03992">
    <property type="entry name" value="ABM"/>
    <property type="match status" value="1"/>
</dbReference>
<accession>A0A149QTP7</accession>
<name>A0A149QTP7_9PROT</name>
<organism evidence="2 3">
    <name type="scientific">Gluconobacter potus</name>
    <dbReference type="NCBI Taxonomy" id="2724927"/>
    <lineage>
        <taxon>Bacteria</taxon>
        <taxon>Pseudomonadati</taxon>
        <taxon>Pseudomonadota</taxon>
        <taxon>Alphaproteobacteria</taxon>
        <taxon>Acetobacterales</taxon>
        <taxon>Acetobacteraceae</taxon>
        <taxon>Gluconobacter</taxon>
    </lineage>
</organism>
<dbReference type="InterPro" id="IPR007138">
    <property type="entry name" value="ABM_dom"/>
</dbReference>
<dbReference type="PANTHER" id="PTHR33336">
    <property type="entry name" value="QUINOL MONOOXYGENASE YGIN-RELATED"/>
    <property type="match status" value="1"/>
</dbReference>
<gene>
    <name evidence="2" type="ORF">AD929_10240</name>
</gene>
<dbReference type="PATRIC" id="fig|442.7.peg.714"/>
<dbReference type="PROSITE" id="PS51725">
    <property type="entry name" value="ABM"/>
    <property type="match status" value="1"/>
</dbReference>
<proteinExistence type="predicted"/>